<feature type="binding site" evidence="1">
    <location>
        <position position="327"/>
    </location>
    <ligand>
        <name>Zn(2+)</name>
        <dbReference type="ChEBI" id="CHEBI:29105"/>
    </ligand>
</feature>
<dbReference type="EMBL" id="CP061038">
    <property type="protein sequence ID" value="QNQ10362.1"/>
    <property type="molecule type" value="Genomic_DNA"/>
</dbReference>
<evidence type="ECO:0008006" key="4">
    <source>
        <dbReference type="Google" id="ProtNLM"/>
    </source>
</evidence>
<accession>A0A7H0LL09</accession>
<evidence type="ECO:0000313" key="2">
    <source>
        <dbReference type="EMBL" id="QNQ10362.1"/>
    </source>
</evidence>
<reference evidence="2 3" key="1">
    <citation type="submission" date="2020-09" db="EMBL/GenBank/DDBJ databases">
        <title>Sphingomonas sp., a new species isolated from pork steak.</title>
        <authorList>
            <person name="Heidler von Heilborn D."/>
        </authorList>
    </citation>
    <scope>NUCLEOTIDE SEQUENCE [LARGE SCALE GENOMIC DNA]</scope>
    <source>
        <strain evidence="3">S8-3T</strain>
    </source>
</reference>
<dbReference type="GO" id="GO:0005886">
    <property type="term" value="C:plasma membrane"/>
    <property type="evidence" value="ECO:0007669"/>
    <property type="project" value="TreeGrafter"/>
</dbReference>
<dbReference type="GO" id="GO:0031179">
    <property type="term" value="P:peptide modification"/>
    <property type="evidence" value="ECO:0007669"/>
    <property type="project" value="InterPro"/>
</dbReference>
<dbReference type="GO" id="GO:0046872">
    <property type="term" value="F:metal ion binding"/>
    <property type="evidence" value="ECO:0007669"/>
    <property type="project" value="UniProtKB-KW"/>
</dbReference>
<keyword evidence="3" id="KW-1185">Reference proteome</keyword>
<proteinExistence type="predicted"/>
<dbReference type="Pfam" id="PF05147">
    <property type="entry name" value="LANC_like"/>
    <property type="match status" value="1"/>
</dbReference>
<protein>
    <recommendedName>
        <fullName evidence="4">Lanthionine synthetase C family protein</fullName>
    </recommendedName>
</protein>
<name>A0A7H0LL09_9SPHN</name>
<dbReference type="KEGG" id="spap:H3Z74_03755"/>
<dbReference type="PRINTS" id="PR01950">
    <property type="entry name" value="LANCSUPER"/>
</dbReference>
<sequence>MANDVAQRIEAALRIGNLLCADALWWNGRCTFTTDDVDPIASGWQIVHRTCGGDLYTGTAGIALFLARLAALTGDRVIARTAAGTLAHALAEADTPGMEGRSALYTGRLGIAVAAAMAGEWLGRADFTAASARLAKSIETSAIAGFSGGDLMAGLSGGIAGALILAQRLADDRLLAWASQLGDALIADAHRSPSGWHWPTPKEPIGLCGLSHGAAGIAWAFAELARATGEKRFAQAAANAVAHEQHWFDADAGNWPDLSPDSCDSAGRRSLSLSWCHGAPGIALTRLRLWELTANDQLREQARIAIATTAADLRASLDQGLGNYSLCHGLAGNVEALIQAGASFETGDLAAAVAMAGIERFGTDPRSWPAGVDSGETTSPTLMLGLAGTGYFLLRIDDAAGTPSILLPDIGVSPTCPTVPNLVEAFAGKSAPSG</sequence>
<dbReference type="Proteomes" id="UP000516148">
    <property type="component" value="Chromosome"/>
</dbReference>
<organism evidence="2 3">
    <name type="scientific">Sphingomonas alpina</name>
    <dbReference type="NCBI Taxonomy" id="653931"/>
    <lineage>
        <taxon>Bacteria</taxon>
        <taxon>Pseudomonadati</taxon>
        <taxon>Pseudomonadota</taxon>
        <taxon>Alphaproteobacteria</taxon>
        <taxon>Sphingomonadales</taxon>
        <taxon>Sphingomonadaceae</taxon>
        <taxon>Sphingomonas</taxon>
    </lineage>
</organism>
<keyword evidence="1" id="KW-0479">Metal-binding</keyword>
<dbReference type="RefSeq" id="WP_187762662.1">
    <property type="nucleotide sequence ID" value="NZ_CP061038.1"/>
</dbReference>
<dbReference type="SUPFAM" id="SSF158745">
    <property type="entry name" value="LanC-like"/>
    <property type="match status" value="1"/>
</dbReference>
<feature type="binding site" evidence="1">
    <location>
        <position position="276"/>
    </location>
    <ligand>
        <name>Zn(2+)</name>
        <dbReference type="ChEBI" id="CHEBI:29105"/>
    </ligand>
</feature>
<evidence type="ECO:0000256" key="1">
    <source>
        <dbReference type="PIRSR" id="PIRSR607822-1"/>
    </source>
</evidence>
<dbReference type="AlphaFoldDB" id="A0A7H0LL09"/>
<dbReference type="PANTHER" id="PTHR12736:SF7">
    <property type="entry name" value="LANC-LIKE PROTEIN 3"/>
    <property type="match status" value="1"/>
</dbReference>
<dbReference type="Gene3D" id="1.50.10.20">
    <property type="match status" value="1"/>
</dbReference>
<keyword evidence="1" id="KW-0862">Zinc</keyword>
<feature type="binding site" evidence="1">
    <location>
        <position position="328"/>
    </location>
    <ligand>
        <name>Zn(2+)</name>
        <dbReference type="ChEBI" id="CHEBI:29105"/>
    </ligand>
</feature>
<dbReference type="SMART" id="SM01260">
    <property type="entry name" value="LANC_like"/>
    <property type="match status" value="1"/>
</dbReference>
<dbReference type="PRINTS" id="PR01955">
    <property type="entry name" value="LANCFRANKIA"/>
</dbReference>
<gene>
    <name evidence="2" type="ORF">H3Z74_03755</name>
</gene>
<evidence type="ECO:0000313" key="3">
    <source>
        <dbReference type="Proteomes" id="UP000516148"/>
    </source>
</evidence>
<dbReference type="PANTHER" id="PTHR12736">
    <property type="entry name" value="LANC-LIKE PROTEIN"/>
    <property type="match status" value="1"/>
</dbReference>
<dbReference type="InterPro" id="IPR007822">
    <property type="entry name" value="LANC-like"/>
</dbReference>